<dbReference type="SUPFAM" id="SSF55785">
    <property type="entry name" value="PYP-like sensor domain (PAS domain)"/>
    <property type="match status" value="2"/>
</dbReference>
<dbReference type="Gene3D" id="3.30.450.40">
    <property type="match status" value="1"/>
</dbReference>
<dbReference type="SMART" id="SM00220">
    <property type="entry name" value="S_TKc"/>
    <property type="match status" value="1"/>
</dbReference>
<accession>A0A1C3VG40</accession>
<dbReference type="CDD" id="cd00130">
    <property type="entry name" value="PAS"/>
    <property type="match status" value="1"/>
</dbReference>
<proteinExistence type="predicted"/>
<dbReference type="InterPro" id="IPR000700">
    <property type="entry name" value="PAS-assoc_C"/>
</dbReference>
<dbReference type="InterPro" id="IPR041664">
    <property type="entry name" value="AAA_16"/>
</dbReference>
<dbReference type="SUPFAM" id="SSF55874">
    <property type="entry name" value="ATPase domain of HSP90 chaperone/DNA topoisomerase II/histidine kinase"/>
    <property type="match status" value="1"/>
</dbReference>
<dbReference type="InterPro" id="IPR027417">
    <property type="entry name" value="P-loop_NTPase"/>
</dbReference>
<dbReference type="RefSeq" id="WP_091956191.1">
    <property type="nucleotide sequence ID" value="NZ_FMAI01000004.1"/>
</dbReference>
<dbReference type="SMART" id="SM00387">
    <property type="entry name" value="HATPase_c"/>
    <property type="match status" value="1"/>
</dbReference>
<keyword evidence="9" id="KW-0902">Two-component regulatory system</keyword>
<dbReference type="SUPFAM" id="SSF55781">
    <property type="entry name" value="GAF domain-like"/>
    <property type="match status" value="1"/>
</dbReference>
<dbReference type="Gene3D" id="3.30.565.10">
    <property type="entry name" value="Histidine kinase-like ATPase, C-terminal domain"/>
    <property type="match status" value="1"/>
</dbReference>
<feature type="domain" description="PAC" evidence="14">
    <location>
        <begin position="1664"/>
        <end position="1716"/>
    </location>
</feature>
<dbReference type="Gene3D" id="3.40.50.300">
    <property type="entry name" value="P-loop containing nucleotide triphosphate hydrolases"/>
    <property type="match status" value="1"/>
</dbReference>
<dbReference type="InterPro" id="IPR036097">
    <property type="entry name" value="HisK_dim/P_sf"/>
</dbReference>
<feature type="coiled-coil region" evidence="10">
    <location>
        <begin position="773"/>
        <end position="800"/>
    </location>
</feature>
<dbReference type="PROSITE" id="PS50011">
    <property type="entry name" value="PROTEIN_KINASE_DOM"/>
    <property type="match status" value="1"/>
</dbReference>
<reference evidence="16" key="1">
    <citation type="submission" date="2016-08" db="EMBL/GenBank/DDBJ databases">
        <authorList>
            <person name="Varghese N."/>
            <person name="Submissions Spin"/>
        </authorList>
    </citation>
    <scope>NUCLEOTIDE SEQUENCE [LARGE SCALE GENOMIC DNA]</scope>
    <source>
        <strain evidence="16">ERR11</strain>
    </source>
</reference>
<dbReference type="InterPro" id="IPR013656">
    <property type="entry name" value="PAS_4"/>
</dbReference>
<dbReference type="SMART" id="SM00388">
    <property type="entry name" value="HisKA"/>
    <property type="match status" value="1"/>
</dbReference>
<comment type="catalytic activity">
    <reaction evidence="1">
        <text>ATP + protein L-histidine = ADP + protein N-phospho-L-histidine.</text>
        <dbReference type="EC" id="2.7.13.3"/>
    </reaction>
</comment>
<dbReference type="PANTHER" id="PTHR43642">
    <property type="entry name" value="HYBRID SIGNAL TRANSDUCTION HISTIDINE KINASE G"/>
    <property type="match status" value="1"/>
</dbReference>
<keyword evidence="5" id="KW-0677">Repeat</keyword>
<dbReference type="CDD" id="cd00082">
    <property type="entry name" value="HisKA"/>
    <property type="match status" value="1"/>
</dbReference>
<feature type="domain" description="PAC" evidence="14">
    <location>
        <begin position="1540"/>
        <end position="1589"/>
    </location>
</feature>
<dbReference type="GO" id="GO:0042802">
    <property type="term" value="F:identical protein binding"/>
    <property type="evidence" value="ECO:0007669"/>
    <property type="project" value="UniProtKB-ARBA"/>
</dbReference>
<dbReference type="GO" id="GO:0005524">
    <property type="term" value="F:ATP binding"/>
    <property type="evidence" value="ECO:0007669"/>
    <property type="project" value="UniProtKB-KW"/>
</dbReference>
<dbReference type="InterPro" id="IPR005467">
    <property type="entry name" value="His_kinase_dom"/>
</dbReference>
<evidence type="ECO:0000256" key="9">
    <source>
        <dbReference type="ARBA" id="ARBA00023012"/>
    </source>
</evidence>
<keyword evidence="4" id="KW-0808">Transferase</keyword>
<dbReference type="GO" id="GO:0000155">
    <property type="term" value="F:phosphorelay sensor kinase activity"/>
    <property type="evidence" value="ECO:0007669"/>
    <property type="project" value="InterPro"/>
</dbReference>
<keyword evidence="16" id="KW-1185">Reference proteome</keyword>
<feature type="domain" description="Protein kinase" evidence="11">
    <location>
        <begin position="1"/>
        <end position="266"/>
    </location>
</feature>
<dbReference type="Pfam" id="PF02518">
    <property type="entry name" value="HATPase_c"/>
    <property type="match status" value="1"/>
</dbReference>
<dbReference type="Proteomes" id="UP000199184">
    <property type="component" value="Unassembled WGS sequence"/>
</dbReference>
<dbReference type="InterPro" id="IPR035965">
    <property type="entry name" value="PAS-like_dom_sf"/>
</dbReference>
<dbReference type="InterPro" id="IPR003661">
    <property type="entry name" value="HisK_dim/P_dom"/>
</dbReference>
<evidence type="ECO:0000256" key="2">
    <source>
        <dbReference type="ARBA" id="ARBA00012438"/>
    </source>
</evidence>
<evidence type="ECO:0000313" key="15">
    <source>
        <dbReference type="EMBL" id="SCB26780.1"/>
    </source>
</evidence>
<dbReference type="CDD" id="cd14014">
    <property type="entry name" value="STKc_PknB_like"/>
    <property type="match status" value="1"/>
</dbReference>
<sequence length="1956" mass="216612">MDSDFQALLEDDDRIFCRASRQGSDGGRKTVLAVLPAEHAPSTSRDRLAHEYALKDELDSAWALRPLELVSEGGRPVLLLEDPGGEPLECQLQAPMQVGTFLHLAVHITAALGKVHQRGLVHKDIKPHNIIVNRATGEVRLTGFGIASRLPRERQSPEPPETIAGTLAYMAPEQTGRMNRSIDARSDLYALGVTFYQMLAGAPPFTAADPMEWVHCHIARRPVPPAQRRKQVPNLLSAIIMKLLAKTAEERYQTAAGLESDLRRCLAAWEARQGIDDFPLGERDIPDRLLIPETLYGRARDIEVLLAAFDRMVQSGTPELVLVSGYAGIGKSAVVNELHKVLVPSRGLFADGKFDQYKRDIPYATLAQAFRSLLRGLLAKSEVELAPWRDALHKALGPNGGLLVDLVPELRLIIGEPPRVPDLALQDAQRRFHQVVRHFIGVFARPEHPLALFLDDLQWLDSATLDLLEDLLTQADVSHLLMIGAYRDNELDAAHPLRRKIAAIKNCSGIVEEIALAPLATEHVGQLIADSLRCAPSYAASLVQIVQEKAGGNPFFAIQFLYELVEERLLAFDHTSSCWTWDLDLIRAKGYTDNVVDLMVGKLARLPADTQAALQQLACLGNTATITLLALVLGRSAAEVDAALWEAAHEELVERRQGYYRFTHDRVQEAAYSSKPEAERAEAHLAIGRLLVANTPTEQHGDVIFDIVNQLNRGVALITSRDEQAKLTELNLLAAKRAKASTAYDSALTYLNAGAALLLEDCWESRHELAFSLEINRAECEFLTGALAEAERRLMALSARAAGPVELATVSCLRIDLYTRLDRSSDAIAVALDYLRHLTIDWPAHPTEQEARGEYDRVRSQLGGRRIEALIELPLMSDPVSLATLGVLTRLLPPALFTDLNLFSLTVCRAVNLSLEHGNCDASCVAYMRLGMIAGPRFGDYEAGFGFGLLGYELVERRGLTRLHAQTYMLFGAHLAPWTRHVRSARDSLLRAFDVANKTGDLTFAAYARVNLNSNLLAAGDPLAEVQREVESGLAFAKTAQFGLVVDVVVSQLQLIRTLRGLTSKFGSFDDEQFEELEAERRFAENANLMRADCWYWIRKQQARFFAGDYAAAIEASQRAQRLLWTSISQLETAEYEFYGALSLAMACASAAPAQHREYLAALAAHRRQIQIWAKNCPENFENRAALVEAEVARLEGRELDAERLYEHAIRSARANGFVQNDALANELAARFYAARGFERIARAYLADARRAYLRWGADGKVRQLDRVYAHLAEETAAPGPTSTIGTPLEQLDLATVIKLSQAVSGAIVREKLLITVMRTAIEHAGAERGLLVLSHGAELRIAAEATTDGDTVVVQLRDEPVTAALLPEAILHYILRTRESIILDDAAAQKPFSADPYIIQRRARSVLGLPVIAHANFTGVLYLENNLAAHVFAPGRIAVLKLLASQAAIALENAHLYQDLAEREARIRRLVEANIIGIIIWELGGRILEANDAFLRIVGYDREDLISGRLRWTDLTPPEWLDRHTRLWIPELKMMGSVQPFEKEYFRKDGSRVPVLIGMAAFDERREHGVSFVVDLTERKRSEEALRQSEERFRTLVQFSFDVYWESDAQHRLTRQEFGEGLADAPAPGSEMGKTWWEVPYLEPDAEAWRKHRETLDAHLPFRDFELARPTPDGGKRYMSISGLPVLDNAGRFIGYRGVGRDTTERKRAEETLREAQRELAHANRLATMGELTASIAHEVSQPIAGASMNADAALHFLDRNPPDVGRARDTLGYVVNDTDRARDIIGRIRDLIKKAPPRKDRLDINEAIRDVIELARSEAVKNDVAMQTELGDGLPLVEGDRVQLQQVILNLIVNAIQAMGTVARGSRSVLITTARAESDGIIVAVKDSGPGLVPDALKRIFDPFYTTKPGGLGMGLSICRSIIEAHAGRLWVTSNAPYGATFHFTVPAHPGSAS</sequence>
<evidence type="ECO:0000256" key="10">
    <source>
        <dbReference type="SAM" id="Coils"/>
    </source>
</evidence>
<feature type="domain" description="Histidine kinase" evidence="12">
    <location>
        <begin position="1736"/>
        <end position="1952"/>
    </location>
</feature>
<dbReference type="PANTHER" id="PTHR43642:SF1">
    <property type="entry name" value="HYBRID SIGNAL TRANSDUCTION HISTIDINE KINASE G"/>
    <property type="match status" value="1"/>
</dbReference>
<dbReference type="SMART" id="SM00065">
    <property type="entry name" value="GAF"/>
    <property type="match status" value="1"/>
</dbReference>
<dbReference type="PROSITE" id="PS00108">
    <property type="entry name" value="PROTEIN_KINASE_ST"/>
    <property type="match status" value="1"/>
</dbReference>
<evidence type="ECO:0000313" key="16">
    <source>
        <dbReference type="Proteomes" id="UP000199184"/>
    </source>
</evidence>
<dbReference type="PROSITE" id="PS50112">
    <property type="entry name" value="PAS"/>
    <property type="match status" value="1"/>
</dbReference>
<keyword evidence="6" id="KW-0547">Nucleotide-binding</keyword>
<dbReference type="InterPro" id="IPR011009">
    <property type="entry name" value="Kinase-like_dom_sf"/>
</dbReference>
<dbReference type="InterPro" id="IPR001610">
    <property type="entry name" value="PAC"/>
</dbReference>
<dbReference type="SUPFAM" id="SSF56112">
    <property type="entry name" value="Protein kinase-like (PK-like)"/>
    <property type="match status" value="1"/>
</dbReference>
<dbReference type="FunFam" id="3.30.565.10:FF:000042">
    <property type="entry name" value="Two-component sensor histidine kinase KdpD"/>
    <property type="match status" value="1"/>
</dbReference>
<evidence type="ECO:0000256" key="4">
    <source>
        <dbReference type="ARBA" id="ARBA00022679"/>
    </source>
</evidence>
<dbReference type="PROSITE" id="PS50113">
    <property type="entry name" value="PAC"/>
    <property type="match status" value="2"/>
</dbReference>
<keyword evidence="10" id="KW-0175">Coiled coil</keyword>
<organism evidence="15 16">
    <name type="scientific">Bradyrhizobium shewense</name>
    <dbReference type="NCBI Taxonomy" id="1761772"/>
    <lineage>
        <taxon>Bacteria</taxon>
        <taxon>Pseudomonadati</taxon>
        <taxon>Pseudomonadota</taxon>
        <taxon>Alphaproteobacteria</taxon>
        <taxon>Hyphomicrobiales</taxon>
        <taxon>Nitrobacteraceae</taxon>
        <taxon>Bradyrhizobium</taxon>
    </lineage>
</organism>
<dbReference type="Pfam" id="PF08448">
    <property type="entry name" value="PAS_4"/>
    <property type="match status" value="1"/>
</dbReference>
<feature type="domain" description="PAS" evidence="13">
    <location>
        <begin position="1464"/>
        <end position="1520"/>
    </location>
</feature>
<dbReference type="Gene3D" id="3.30.450.20">
    <property type="entry name" value="PAS domain"/>
    <property type="match status" value="2"/>
</dbReference>
<keyword evidence="8" id="KW-0067">ATP-binding</keyword>
<evidence type="ECO:0000259" key="11">
    <source>
        <dbReference type="PROSITE" id="PS50011"/>
    </source>
</evidence>
<dbReference type="Pfam" id="PF01590">
    <property type="entry name" value="GAF"/>
    <property type="match status" value="1"/>
</dbReference>
<feature type="coiled-coil region" evidence="10">
    <location>
        <begin position="1700"/>
        <end position="1727"/>
    </location>
</feature>
<evidence type="ECO:0000256" key="8">
    <source>
        <dbReference type="ARBA" id="ARBA00022840"/>
    </source>
</evidence>
<evidence type="ECO:0000256" key="3">
    <source>
        <dbReference type="ARBA" id="ARBA00022553"/>
    </source>
</evidence>
<dbReference type="PRINTS" id="PR00344">
    <property type="entry name" value="BCTRLSENSOR"/>
</dbReference>
<dbReference type="Gene3D" id="1.10.510.10">
    <property type="entry name" value="Transferase(Phosphotransferase) domain 1"/>
    <property type="match status" value="1"/>
</dbReference>
<dbReference type="Gene3D" id="1.10.287.130">
    <property type="match status" value="1"/>
</dbReference>
<dbReference type="EC" id="2.7.13.3" evidence="2"/>
<keyword evidence="3" id="KW-0597">Phosphoprotein</keyword>
<evidence type="ECO:0000259" key="14">
    <source>
        <dbReference type="PROSITE" id="PS50113"/>
    </source>
</evidence>
<dbReference type="InterPro" id="IPR053159">
    <property type="entry name" value="Hybrid_Histidine_Kinase"/>
</dbReference>
<evidence type="ECO:0000256" key="1">
    <source>
        <dbReference type="ARBA" id="ARBA00000085"/>
    </source>
</evidence>
<evidence type="ECO:0000256" key="6">
    <source>
        <dbReference type="ARBA" id="ARBA00022741"/>
    </source>
</evidence>
<keyword evidence="7" id="KW-0418">Kinase</keyword>
<dbReference type="SMART" id="SM00091">
    <property type="entry name" value="PAS"/>
    <property type="match status" value="1"/>
</dbReference>
<dbReference type="SUPFAM" id="SSF52540">
    <property type="entry name" value="P-loop containing nucleoside triphosphate hydrolases"/>
    <property type="match status" value="1"/>
</dbReference>
<dbReference type="GO" id="GO:0009882">
    <property type="term" value="F:blue light photoreceptor activity"/>
    <property type="evidence" value="ECO:0007669"/>
    <property type="project" value="UniProtKB-ARBA"/>
</dbReference>
<dbReference type="InterPro" id="IPR003594">
    <property type="entry name" value="HATPase_dom"/>
</dbReference>
<dbReference type="Pfam" id="PF00069">
    <property type="entry name" value="Pkinase"/>
    <property type="match status" value="1"/>
</dbReference>
<dbReference type="InterPro" id="IPR004358">
    <property type="entry name" value="Sig_transdc_His_kin-like_C"/>
</dbReference>
<evidence type="ECO:0000259" key="13">
    <source>
        <dbReference type="PROSITE" id="PS50112"/>
    </source>
</evidence>
<gene>
    <name evidence="15" type="ORF">GA0061098_1004189</name>
</gene>
<evidence type="ECO:0000259" key="12">
    <source>
        <dbReference type="PROSITE" id="PS50109"/>
    </source>
</evidence>
<dbReference type="SUPFAM" id="SSF47384">
    <property type="entry name" value="Homodimeric domain of signal transducing histidine kinase"/>
    <property type="match status" value="1"/>
</dbReference>
<evidence type="ECO:0000256" key="7">
    <source>
        <dbReference type="ARBA" id="ARBA00022777"/>
    </source>
</evidence>
<dbReference type="InterPro" id="IPR000014">
    <property type="entry name" value="PAS"/>
</dbReference>
<dbReference type="PROSITE" id="PS50109">
    <property type="entry name" value="HIS_KIN"/>
    <property type="match status" value="1"/>
</dbReference>
<name>A0A1C3VG40_9BRAD</name>
<evidence type="ECO:0000256" key="5">
    <source>
        <dbReference type="ARBA" id="ARBA00022737"/>
    </source>
</evidence>
<dbReference type="NCBIfam" id="TIGR00229">
    <property type="entry name" value="sensory_box"/>
    <property type="match status" value="1"/>
</dbReference>
<dbReference type="Pfam" id="PF13191">
    <property type="entry name" value="AAA_16"/>
    <property type="match status" value="1"/>
</dbReference>
<dbReference type="InterPro" id="IPR008271">
    <property type="entry name" value="Ser/Thr_kinase_AS"/>
</dbReference>
<dbReference type="SMART" id="SM00086">
    <property type="entry name" value="PAC"/>
    <property type="match status" value="2"/>
</dbReference>
<dbReference type="EMBL" id="FMAI01000004">
    <property type="protein sequence ID" value="SCB26780.1"/>
    <property type="molecule type" value="Genomic_DNA"/>
</dbReference>
<protein>
    <recommendedName>
        <fullName evidence="2">histidine kinase</fullName>
        <ecNumber evidence="2">2.7.13.3</ecNumber>
    </recommendedName>
</protein>
<dbReference type="InterPro" id="IPR029016">
    <property type="entry name" value="GAF-like_dom_sf"/>
</dbReference>
<dbReference type="InterPro" id="IPR000719">
    <property type="entry name" value="Prot_kinase_dom"/>
</dbReference>
<dbReference type="Pfam" id="PF13426">
    <property type="entry name" value="PAS_9"/>
    <property type="match status" value="1"/>
</dbReference>
<dbReference type="InterPro" id="IPR003018">
    <property type="entry name" value="GAF"/>
</dbReference>
<dbReference type="InterPro" id="IPR036890">
    <property type="entry name" value="HATPase_C_sf"/>
</dbReference>